<feature type="domain" description="Aminotransferase class V" evidence="8">
    <location>
        <begin position="2"/>
        <end position="357"/>
    </location>
</feature>
<accession>A0A6N7VDE2</accession>
<dbReference type="EMBL" id="VULQ01000001">
    <property type="protein sequence ID" value="MSS76891.1"/>
    <property type="molecule type" value="Genomic_DNA"/>
</dbReference>
<evidence type="ECO:0000256" key="2">
    <source>
        <dbReference type="ARBA" id="ARBA00006490"/>
    </source>
</evidence>
<proteinExistence type="inferred from homology"/>
<dbReference type="InterPro" id="IPR000192">
    <property type="entry name" value="Aminotrans_V_dom"/>
</dbReference>
<dbReference type="PROSITE" id="PS00595">
    <property type="entry name" value="AA_TRANSFER_CLASS_5"/>
    <property type="match status" value="1"/>
</dbReference>
<protein>
    <submittedName>
        <fullName evidence="9">Cysteine desulfurase</fullName>
    </submittedName>
</protein>
<evidence type="ECO:0000256" key="1">
    <source>
        <dbReference type="ARBA" id="ARBA00001933"/>
    </source>
</evidence>
<evidence type="ECO:0000256" key="7">
    <source>
        <dbReference type="RuleBase" id="RU004504"/>
    </source>
</evidence>
<dbReference type="Gene3D" id="3.90.1150.10">
    <property type="entry name" value="Aspartate Aminotransferase, domain 1"/>
    <property type="match status" value="1"/>
</dbReference>
<dbReference type="SUPFAM" id="SSF53383">
    <property type="entry name" value="PLP-dependent transferases"/>
    <property type="match status" value="1"/>
</dbReference>
<dbReference type="InterPro" id="IPR015424">
    <property type="entry name" value="PyrdxlP-dep_Trfase"/>
</dbReference>
<reference evidence="9 10" key="1">
    <citation type="submission" date="2019-08" db="EMBL/GenBank/DDBJ databases">
        <title>In-depth cultivation of the pig gut microbiome towards novel bacterial diversity and tailored functional studies.</title>
        <authorList>
            <person name="Wylensek D."/>
            <person name="Hitch T.C.A."/>
            <person name="Clavel T."/>
        </authorList>
    </citation>
    <scope>NUCLEOTIDE SEQUENCE [LARGE SCALE GENOMIC DNA]</scope>
    <source>
        <strain evidence="9 10">WCA-380-WT-2B</strain>
    </source>
</reference>
<dbReference type="Pfam" id="PF00266">
    <property type="entry name" value="Aminotran_5"/>
    <property type="match status" value="1"/>
</dbReference>
<dbReference type="PANTHER" id="PTHR11601:SF50">
    <property type="entry name" value="CYSTEINE DESULFURASE ISCS 2-RELATED"/>
    <property type="match status" value="1"/>
</dbReference>
<dbReference type="InterPro" id="IPR020578">
    <property type="entry name" value="Aminotrans_V_PyrdxlP_BS"/>
</dbReference>
<sequence>MIYLDNAATTRMYDEVIDIEKEFERNYFANPSALHSFGMEVEEKVKESRKFIADYIGSDENEIFFTKGATESNNIIINSFKSSENTAITSKLEHASVIDTFNNTQFKEVKLVDNDNFGFIDIKNLENLVDDKTNLISLIYVQNEIGTIQNVKKINEVIRNKNKNVFIHLDATQALGKIDCNVKNLGVDALSFSSHKIHGPKGIGGLYINKKKLGKIKTYLFGGRQELVSSGTLNAPAIYAFYKALSLSKEKEDIDYVKKLNLYLRNKVMDNIENIHVNSSIENSSPYILNISFEKIKSEILLHMLEEDKIYISSGSACSKGKDNRILDAIGLDDKYKDGSIRFSFSSDISFEDLDKVVRSLKKHVEEIRMVF</sequence>
<evidence type="ECO:0000256" key="4">
    <source>
        <dbReference type="ARBA" id="ARBA00022898"/>
    </source>
</evidence>
<organism evidence="9 10">
    <name type="scientific">Anaerococcus porci</name>
    <dbReference type="NCBI Taxonomy" id="2652269"/>
    <lineage>
        <taxon>Bacteria</taxon>
        <taxon>Bacillati</taxon>
        <taxon>Bacillota</taxon>
        <taxon>Tissierellia</taxon>
        <taxon>Tissierellales</taxon>
        <taxon>Peptoniphilaceae</taxon>
        <taxon>Anaerococcus</taxon>
    </lineage>
</organism>
<keyword evidence="6" id="KW-0411">Iron-sulfur</keyword>
<keyword evidence="10" id="KW-1185">Reference proteome</keyword>
<dbReference type="InterPro" id="IPR016454">
    <property type="entry name" value="Cysteine_dSase"/>
</dbReference>
<name>A0A6N7VDE2_9FIRM</name>
<dbReference type="Gene3D" id="1.10.260.50">
    <property type="match status" value="1"/>
</dbReference>
<dbReference type="GO" id="GO:0051536">
    <property type="term" value="F:iron-sulfur cluster binding"/>
    <property type="evidence" value="ECO:0007669"/>
    <property type="project" value="UniProtKB-KW"/>
</dbReference>
<keyword evidence="4" id="KW-0663">Pyridoxal phosphate</keyword>
<evidence type="ECO:0000256" key="5">
    <source>
        <dbReference type="ARBA" id="ARBA00023004"/>
    </source>
</evidence>
<dbReference type="Proteomes" id="UP000441925">
    <property type="component" value="Unassembled WGS sequence"/>
</dbReference>
<evidence type="ECO:0000313" key="9">
    <source>
        <dbReference type="EMBL" id="MSS76891.1"/>
    </source>
</evidence>
<evidence type="ECO:0000259" key="8">
    <source>
        <dbReference type="Pfam" id="PF00266"/>
    </source>
</evidence>
<comment type="similarity">
    <text evidence="2">Belongs to the class-V pyridoxal-phosphate-dependent aminotransferase family. NifS/IscS subfamily.</text>
</comment>
<keyword evidence="5" id="KW-0408">Iron</keyword>
<dbReference type="PIRSF" id="PIRSF005572">
    <property type="entry name" value="NifS"/>
    <property type="match status" value="1"/>
</dbReference>
<dbReference type="InterPro" id="IPR015422">
    <property type="entry name" value="PyrdxlP-dep_Trfase_small"/>
</dbReference>
<comment type="cofactor">
    <cofactor evidence="1 7">
        <name>pyridoxal 5'-phosphate</name>
        <dbReference type="ChEBI" id="CHEBI:597326"/>
    </cofactor>
</comment>
<keyword evidence="3" id="KW-0479">Metal-binding</keyword>
<gene>
    <name evidence="9" type="ORF">FYJ26_00310</name>
</gene>
<dbReference type="GO" id="GO:0046872">
    <property type="term" value="F:metal ion binding"/>
    <property type="evidence" value="ECO:0007669"/>
    <property type="project" value="UniProtKB-KW"/>
</dbReference>
<dbReference type="RefSeq" id="WP_154538747.1">
    <property type="nucleotide sequence ID" value="NZ_JAXDSU010000003.1"/>
</dbReference>
<dbReference type="Gene3D" id="3.40.640.10">
    <property type="entry name" value="Type I PLP-dependent aspartate aminotransferase-like (Major domain)"/>
    <property type="match status" value="1"/>
</dbReference>
<dbReference type="AlphaFoldDB" id="A0A6N7VDE2"/>
<comment type="caution">
    <text evidence="9">The sequence shown here is derived from an EMBL/GenBank/DDBJ whole genome shotgun (WGS) entry which is preliminary data.</text>
</comment>
<dbReference type="InterPro" id="IPR015421">
    <property type="entry name" value="PyrdxlP-dep_Trfase_major"/>
</dbReference>
<dbReference type="PANTHER" id="PTHR11601">
    <property type="entry name" value="CYSTEINE DESULFURYLASE FAMILY MEMBER"/>
    <property type="match status" value="1"/>
</dbReference>
<dbReference type="GO" id="GO:0003824">
    <property type="term" value="F:catalytic activity"/>
    <property type="evidence" value="ECO:0007669"/>
    <property type="project" value="UniProtKB-ARBA"/>
</dbReference>
<evidence type="ECO:0000313" key="10">
    <source>
        <dbReference type="Proteomes" id="UP000441925"/>
    </source>
</evidence>
<evidence type="ECO:0000256" key="6">
    <source>
        <dbReference type="ARBA" id="ARBA00023014"/>
    </source>
</evidence>
<evidence type="ECO:0000256" key="3">
    <source>
        <dbReference type="ARBA" id="ARBA00022723"/>
    </source>
</evidence>